<evidence type="ECO:0000256" key="3">
    <source>
        <dbReference type="ARBA" id="ARBA00023274"/>
    </source>
</evidence>
<protein>
    <recommendedName>
        <fullName evidence="4">Large ribosomal subunit protein eL24</fullName>
    </recommendedName>
    <alternativeName>
        <fullName evidence="5">60S ribosomal protein L24</fullName>
    </alternativeName>
</protein>
<dbReference type="InterPro" id="IPR056366">
    <property type="entry name" value="Ribosomal_eL24"/>
</dbReference>
<dbReference type="GO" id="GO:0003735">
    <property type="term" value="F:structural constituent of ribosome"/>
    <property type="evidence" value="ECO:0007669"/>
    <property type="project" value="InterPro"/>
</dbReference>
<keyword evidence="2" id="KW-0689">Ribosomal protein</keyword>
<comment type="similarity">
    <text evidence="1">Belongs to the eukaryotic ribosomal protein eL24 family.</text>
</comment>
<dbReference type="GO" id="GO:0022625">
    <property type="term" value="C:cytosolic large ribosomal subunit"/>
    <property type="evidence" value="ECO:0007669"/>
    <property type="project" value="TreeGrafter"/>
</dbReference>
<evidence type="ECO:0000256" key="5">
    <source>
        <dbReference type="ARBA" id="ARBA00041213"/>
    </source>
</evidence>
<dbReference type="GO" id="GO:0003729">
    <property type="term" value="F:mRNA binding"/>
    <property type="evidence" value="ECO:0007669"/>
    <property type="project" value="TreeGrafter"/>
</dbReference>
<evidence type="ECO:0000313" key="8">
    <source>
        <dbReference type="RefSeq" id="XP_036354919.1"/>
    </source>
</evidence>
<dbReference type="InterPro" id="IPR000988">
    <property type="entry name" value="Ribosomal_eL24-rel_N"/>
</dbReference>
<evidence type="ECO:0000259" key="6">
    <source>
        <dbReference type="Pfam" id="PF01246"/>
    </source>
</evidence>
<dbReference type="Proteomes" id="UP000515154">
    <property type="component" value="Unplaced"/>
</dbReference>
<gene>
    <name evidence="8" type="primary">LOC118761261</name>
</gene>
<accession>A0A7E6EI14</accession>
<evidence type="ECO:0000256" key="2">
    <source>
        <dbReference type="ARBA" id="ARBA00022980"/>
    </source>
</evidence>
<evidence type="ECO:0000256" key="4">
    <source>
        <dbReference type="ARBA" id="ARBA00040612"/>
    </source>
</evidence>
<dbReference type="PANTHER" id="PTHR10792:SF1">
    <property type="entry name" value="RIBOSOMAL PROTEIN L24"/>
    <property type="match status" value="1"/>
</dbReference>
<keyword evidence="7" id="KW-1185">Reference proteome</keyword>
<feature type="domain" description="Large ribosomal subunit protein eL24-related N-terminal" evidence="6">
    <location>
        <begin position="5"/>
        <end position="66"/>
    </location>
</feature>
<organism evidence="7 8">
    <name type="scientific">Octopus sinensis</name>
    <name type="common">East Asian common octopus</name>
    <dbReference type="NCBI Taxonomy" id="2607531"/>
    <lineage>
        <taxon>Eukaryota</taxon>
        <taxon>Metazoa</taxon>
        <taxon>Spiralia</taxon>
        <taxon>Lophotrochozoa</taxon>
        <taxon>Mollusca</taxon>
        <taxon>Cephalopoda</taxon>
        <taxon>Coleoidea</taxon>
        <taxon>Octopodiformes</taxon>
        <taxon>Octopoda</taxon>
        <taxon>Incirrata</taxon>
        <taxon>Octopodidae</taxon>
        <taxon>Octopus</taxon>
    </lineage>
</organism>
<dbReference type="GO" id="GO:0002181">
    <property type="term" value="P:cytoplasmic translation"/>
    <property type="evidence" value="ECO:0007669"/>
    <property type="project" value="TreeGrafter"/>
</dbReference>
<evidence type="ECO:0000313" key="7">
    <source>
        <dbReference type="Proteomes" id="UP000515154"/>
    </source>
</evidence>
<reference evidence="8" key="1">
    <citation type="submission" date="2025-08" db="UniProtKB">
        <authorList>
            <consortium name="RefSeq"/>
        </authorList>
    </citation>
    <scope>IDENTIFICATION</scope>
</reference>
<dbReference type="AlphaFoldDB" id="A0A7E6EI14"/>
<dbReference type="KEGG" id="osn:118761261"/>
<evidence type="ECO:0000256" key="1">
    <source>
        <dbReference type="ARBA" id="ARBA00005647"/>
    </source>
</evidence>
<keyword evidence="3" id="KW-0687">Ribonucleoprotein</keyword>
<dbReference type="InterPro" id="IPR038630">
    <property type="entry name" value="L24e/L24_sf"/>
</dbReference>
<sequence>MSVPTQACTFSGFKIYPGHGRTNIRRDGKTLHFITAKTFGTYKQNSKPHNIRWTVFYRRKHNKTKIKSESRNKSRKTTKFTRPILGMGLAEILAKTQKKAQIKEAANAKAAKY</sequence>
<dbReference type="RefSeq" id="XP_036354919.1">
    <property type="nucleotide sequence ID" value="XM_036499026.1"/>
</dbReference>
<dbReference type="SUPFAM" id="SSF57716">
    <property type="entry name" value="Glucocorticoid receptor-like (DNA-binding domain)"/>
    <property type="match status" value="1"/>
</dbReference>
<dbReference type="Pfam" id="PF01246">
    <property type="entry name" value="Ribosomal_L24e"/>
    <property type="match status" value="1"/>
</dbReference>
<dbReference type="PANTHER" id="PTHR10792">
    <property type="entry name" value="60S RIBOSOMAL PROTEIN L24"/>
    <property type="match status" value="1"/>
</dbReference>
<name>A0A7E6EI14_9MOLL</name>
<dbReference type="Gene3D" id="2.30.170.20">
    <property type="entry name" value="Ribosomal protein L24e"/>
    <property type="match status" value="1"/>
</dbReference>
<proteinExistence type="inferred from homology"/>
<dbReference type="Gene3D" id="6.10.250.1270">
    <property type="match status" value="1"/>
</dbReference>